<evidence type="ECO:0000256" key="1">
    <source>
        <dbReference type="SAM" id="Phobius"/>
    </source>
</evidence>
<keyword evidence="4" id="KW-1185">Reference proteome</keyword>
<gene>
    <name evidence="3" type="ORF">HYC85_000114</name>
</gene>
<evidence type="ECO:0000313" key="3">
    <source>
        <dbReference type="EMBL" id="KAF5929921.1"/>
    </source>
</evidence>
<dbReference type="PANTHER" id="PTHR24177">
    <property type="entry name" value="CASKIN"/>
    <property type="match status" value="1"/>
</dbReference>
<keyword evidence="1" id="KW-0472">Membrane</keyword>
<dbReference type="EMBL" id="JACBKZ010000319">
    <property type="protein sequence ID" value="KAF5929921.1"/>
    <property type="molecule type" value="Genomic_DNA"/>
</dbReference>
<feature type="transmembrane region" description="Helical" evidence="1">
    <location>
        <begin position="100"/>
        <end position="119"/>
    </location>
</feature>
<feature type="transmembrane region" description="Helical" evidence="1">
    <location>
        <begin position="26"/>
        <end position="46"/>
    </location>
</feature>
<evidence type="ECO:0000259" key="2">
    <source>
        <dbReference type="Pfam" id="PF13962"/>
    </source>
</evidence>
<dbReference type="AlphaFoldDB" id="A0A7J7FPX3"/>
<evidence type="ECO:0000313" key="4">
    <source>
        <dbReference type="Proteomes" id="UP000593564"/>
    </source>
</evidence>
<name>A0A7J7FPX3_CAMSI</name>
<sequence>MTPAEMFTDTHKELVKERERWMKDTATSCTIAAALMATVVFAAAITVPGGNNSENGHQIFFKQKPFIIFCISDALALISSIASVLMFLSILTSRYAEEDFLRLIIVLLQGLSGFIDGMVEALPEGVPVSDIGDDSASSTEEVNNQD</sequence>
<reference evidence="3 4" key="2">
    <citation type="submission" date="2020-07" db="EMBL/GenBank/DDBJ databases">
        <title>Genome assembly of wild tea tree DASZ reveals pedigree and selection history of tea varieties.</title>
        <authorList>
            <person name="Zhang W."/>
        </authorList>
    </citation>
    <scope>NUCLEOTIDE SEQUENCE [LARGE SCALE GENOMIC DNA]</scope>
    <source>
        <strain evidence="4">cv. G240</strain>
        <tissue evidence="3">Leaf</tissue>
    </source>
</reference>
<dbReference type="GO" id="GO:0016020">
    <property type="term" value="C:membrane"/>
    <property type="evidence" value="ECO:0007669"/>
    <property type="project" value="TreeGrafter"/>
</dbReference>
<keyword evidence="1" id="KW-0812">Transmembrane</keyword>
<keyword evidence="1" id="KW-1133">Transmembrane helix</keyword>
<dbReference type="Proteomes" id="UP000593564">
    <property type="component" value="Unassembled WGS sequence"/>
</dbReference>
<feature type="domain" description="PGG" evidence="2">
    <location>
        <begin position="20"/>
        <end position="107"/>
    </location>
</feature>
<organism evidence="3 4">
    <name type="scientific">Camellia sinensis</name>
    <name type="common">Tea plant</name>
    <name type="synonym">Thea sinensis</name>
    <dbReference type="NCBI Taxonomy" id="4442"/>
    <lineage>
        <taxon>Eukaryota</taxon>
        <taxon>Viridiplantae</taxon>
        <taxon>Streptophyta</taxon>
        <taxon>Embryophyta</taxon>
        <taxon>Tracheophyta</taxon>
        <taxon>Spermatophyta</taxon>
        <taxon>Magnoliopsida</taxon>
        <taxon>eudicotyledons</taxon>
        <taxon>Gunneridae</taxon>
        <taxon>Pentapetalae</taxon>
        <taxon>asterids</taxon>
        <taxon>Ericales</taxon>
        <taxon>Theaceae</taxon>
        <taxon>Camellia</taxon>
    </lineage>
</organism>
<feature type="transmembrane region" description="Helical" evidence="1">
    <location>
        <begin position="66"/>
        <end position="88"/>
    </location>
</feature>
<reference evidence="4" key="1">
    <citation type="journal article" date="2020" name="Nat. Commun.">
        <title>Genome assembly of wild tea tree DASZ reveals pedigree and selection history of tea varieties.</title>
        <authorList>
            <person name="Zhang W."/>
            <person name="Zhang Y."/>
            <person name="Qiu H."/>
            <person name="Guo Y."/>
            <person name="Wan H."/>
            <person name="Zhang X."/>
            <person name="Scossa F."/>
            <person name="Alseekh S."/>
            <person name="Zhang Q."/>
            <person name="Wang P."/>
            <person name="Xu L."/>
            <person name="Schmidt M.H."/>
            <person name="Jia X."/>
            <person name="Li D."/>
            <person name="Zhu A."/>
            <person name="Guo F."/>
            <person name="Chen W."/>
            <person name="Ni D."/>
            <person name="Usadel B."/>
            <person name="Fernie A.R."/>
            <person name="Wen W."/>
        </authorList>
    </citation>
    <scope>NUCLEOTIDE SEQUENCE [LARGE SCALE GENOMIC DNA]</scope>
    <source>
        <strain evidence="4">cv. G240</strain>
    </source>
</reference>
<comment type="caution">
    <text evidence="3">The sequence shown here is derived from an EMBL/GenBank/DDBJ whole genome shotgun (WGS) entry which is preliminary data.</text>
</comment>
<protein>
    <recommendedName>
        <fullName evidence="2">PGG domain-containing protein</fullName>
    </recommendedName>
</protein>
<proteinExistence type="predicted"/>
<accession>A0A7J7FPX3</accession>
<dbReference type="PANTHER" id="PTHR24177:SF292">
    <property type="entry name" value="ANKYRIN REPEAT FAMILY PROTEIN-RELATED"/>
    <property type="match status" value="1"/>
</dbReference>
<dbReference type="InterPro" id="IPR026961">
    <property type="entry name" value="PGG_dom"/>
</dbReference>
<dbReference type="Pfam" id="PF13962">
    <property type="entry name" value="PGG"/>
    <property type="match status" value="1"/>
</dbReference>